<organism evidence="1 2">
    <name type="scientific">Serratia oryzae</name>
    <dbReference type="NCBI Taxonomy" id="2034155"/>
    <lineage>
        <taxon>Bacteria</taxon>
        <taxon>Pseudomonadati</taxon>
        <taxon>Pseudomonadota</taxon>
        <taxon>Gammaproteobacteria</taxon>
        <taxon>Enterobacterales</taxon>
        <taxon>Yersiniaceae</taxon>
        <taxon>Serratia</taxon>
    </lineage>
</organism>
<dbReference type="STRING" id="2034155.BMI79_00880"/>
<reference evidence="1 2" key="1">
    <citation type="submission" date="2016-11" db="EMBL/GenBank/DDBJ databases">
        <title>Rahnella oryzae sp. nov., isolated from rice root.</title>
        <authorList>
            <person name="Zhang X.-X."/>
            <person name="Zhang J."/>
        </authorList>
    </citation>
    <scope>NUCLEOTIDE SEQUENCE [LARGE SCALE GENOMIC DNA]</scope>
    <source>
        <strain evidence="1 2">J11-6</strain>
    </source>
</reference>
<dbReference type="OrthoDB" id="6477955at2"/>
<dbReference type="EMBL" id="MOXD01000001">
    <property type="protein sequence ID" value="OMQ26914.1"/>
    <property type="molecule type" value="Genomic_DNA"/>
</dbReference>
<evidence type="ECO:0000313" key="1">
    <source>
        <dbReference type="EMBL" id="OMQ26914.1"/>
    </source>
</evidence>
<gene>
    <name evidence="1" type="ORF">BMI79_00880</name>
</gene>
<sequence>MRTWGRVEENGVKKWVAVESDASGDFTYGWITTLIQTLKLGLGESPFYAQYGIPAQQSIIEQVYPDYYVTMVQQQFSRYFASLSVKKVPGAANPTYDLSVIMFNGVTYRKQIAV</sequence>
<comment type="caution">
    <text evidence="1">The sequence shown here is derived from an EMBL/GenBank/DDBJ whole genome shotgun (WGS) entry which is preliminary data.</text>
</comment>
<proteinExistence type="predicted"/>
<dbReference type="AlphaFoldDB" id="A0A1S8CP59"/>
<accession>A0A1S8CP59</accession>
<dbReference type="RefSeq" id="WP_076939959.1">
    <property type="nucleotide sequence ID" value="NZ_MOXD01000001.1"/>
</dbReference>
<name>A0A1S8CP59_9GAMM</name>
<keyword evidence="2" id="KW-1185">Reference proteome</keyword>
<dbReference type="Proteomes" id="UP000216021">
    <property type="component" value="Unassembled WGS sequence"/>
</dbReference>
<protein>
    <submittedName>
        <fullName evidence="1">Uncharacterized protein</fullName>
    </submittedName>
</protein>
<evidence type="ECO:0000313" key="2">
    <source>
        <dbReference type="Proteomes" id="UP000216021"/>
    </source>
</evidence>